<comment type="caution">
    <text evidence="3">The sequence shown here is derived from an EMBL/GenBank/DDBJ whole genome shotgun (WGS) entry which is preliminary data.</text>
</comment>
<dbReference type="Pfam" id="PF13472">
    <property type="entry name" value="Lipase_GDSL_2"/>
    <property type="match status" value="1"/>
</dbReference>
<name>A0A9D9GSY2_9FIRM</name>
<accession>A0A9D9GSY2</accession>
<feature type="chain" id="PRO_5038899593" description="SGNH hydrolase-type esterase domain-containing protein" evidence="1">
    <location>
        <begin position="23"/>
        <end position="328"/>
    </location>
</feature>
<evidence type="ECO:0000313" key="4">
    <source>
        <dbReference type="Proteomes" id="UP000823634"/>
    </source>
</evidence>
<reference evidence="3" key="1">
    <citation type="submission" date="2020-10" db="EMBL/GenBank/DDBJ databases">
        <authorList>
            <person name="Gilroy R."/>
        </authorList>
    </citation>
    <scope>NUCLEOTIDE SEQUENCE</scope>
    <source>
        <strain evidence="3">17113</strain>
    </source>
</reference>
<keyword evidence="1" id="KW-0732">Signal</keyword>
<dbReference type="AlphaFoldDB" id="A0A9D9GSY2"/>
<evidence type="ECO:0000256" key="1">
    <source>
        <dbReference type="SAM" id="SignalP"/>
    </source>
</evidence>
<dbReference type="InterPro" id="IPR036514">
    <property type="entry name" value="SGNH_hydro_sf"/>
</dbReference>
<dbReference type="InterPro" id="IPR013830">
    <property type="entry name" value="SGNH_hydro"/>
</dbReference>
<reference evidence="3" key="2">
    <citation type="journal article" date="2021" name="PeerJ">
        <title>Extensive microbial diversity within the chicken gut microbiome revealed by metagenomics and culture.</title>
        <authorList>
            <person name="Gilroy R."/>
            <person name="Ravi A."/>
            <person name="Getino M."/>
            <person name="Pursley I."/>
            <person name="Horton D.L."/>
            <person name="Alikhan N.F."/>
            <person name="Baker D."/>
            <person name="Gharbi K."/>
            <person name="Hall N."/>
            <person name="Watson M."/>
            <person name="Adriaenssens E.M."/>
            <person name="Foster-Nyarko E."/>
            <person name="Jarju S."/>
            <person name="Secka A."/>
            <person name="Antonio M."/>
            <person name="Oren A."/>
            <person name="Chaudhuri R.R."/>
            <person name="La Ragione R."/>
            <person name="Hildebrand F."/>
            <person name="Pallen M.J."/>
        </authorList>
    </citation>
    <scope>NUCLEOTIDE SEQUENCE</scope>
    <source>
        <strain evidence="3">17113</strain>
    </source>
</reference>
<dbReference type="Proteomes" id="UP000823634">
    <property type="component" value="Unassembled WGS sequence"/>
</dbReference>
<protein>
    <recommendedName>
        <fullName evidence="2">SGNH hydrolase-type esterase domain-containing protein</fullName>
    </recommendedName>
</protein>
<dbReference type="SUPFAM" id="SSF52266">
    <property type="entry name" value="SGNH hydrolase"/>
    <property type="match status" value="1"/>
</dbReference>
<gene>
    <name evidence="3" type="ORF">IAC61_01870</name>
</gene>
<proteinExistence type="predicted"/>
<sequence>MKRNACLLPLMVLCLCSCADSASSSSSSGVSESSSSSSSQVAAKTLYFPPSSYDGVGVDVFLDMDPVKLTYIYVGEGVEEPIERFEYNEDYISIDGEGRVTGKQAGSTRVYAYTATQKVEVRINVKTRISYRCLSSLLEMQTLYQEHGSPKGAALFCGDSFFDTRYNWTTFYSDFSDYNVFCSGIGTTRTEDWMYMKKELIADFAPSQVFLHLGTNNLNDAGDTGKTCAAKVINLLEEIHLSVPEADIYYFGIERTTNPAFALSHNKSLESNAEVKEHCESTSYLHYLDSPSLFEEDIDNYLISDGLHPSAAGYALYVDMVKDLLIRK</sequence>
<organism evidence="3 4">
    <name type="scientific">Candidatus Alloenteromonas pullistercoris</name>
    <dbReference type="NCBI Taxonomy" id="2840785"/>
    <lineage>
        <taxon>Bacteria</taxon>
        <taxon>Bacillati</taxon>
        <taxon>Bacillota</taxon>
        <taxon>Bacillota incertae sedis</taxon>
        <taxon>Candidatus Alloenteromonas</taxon>
    </lineage>
</organism>
<feature type="signal peptide" evidence="1">
    <location>
        <begin position="1"/>
        <end position="22"/>
    </location>
</feature>
<feature type="domain" description="SGNH hydrolase-type esterase" evidence="2">
    <location>
        <begin position="170"/>
        <end position="316"/>
    </location>
</feature>
<dbReference type="Gene3D" id="3.40.50.1110">
    <property type="entry name" value="SGNH hydrolase"/>
    <property type="match status" value="1"/>
</dbReference>
<evidence type="ECO:0000259" key="2">
    <source>
        <dbReference type="Pfam" id="PF13472"/>
    </source>
</evidence>
<evidence type="ECO:0000313" key="3">
    <source>
        <dbReference type="EMBL" id="MBO8426050.1"/>
    </source>
</evidence>
<dbReference type="EMBL" id="JADINA010000014">
    <property type="protein sequence ID" value="MBO8426050.1"/>
    <property type="molecule type" value="Genomic_DNA"/>
</dbReference>